<keyword evidence="5" id="KW-1185">Reference proteome</keyword>
<feature type="domain" description="DUF6535" evidence="3">
    <location>
        <begin position="68"/>
        <end position="238"/>
    </location>
</feature>
<protein>
    <recommendedName>
        <fullName evidence="3">DUF6535 domain-containing protein</fullName>
    </recommendedName>
</protein>
<feature type="compositionally biased region" description="Gly residues" evidence="1">
    <location>
        <begin position="874"/>
        <end position="884"/>
    </location>
</feature>
<accession>A0ABR3F4H3</accession>
<feature type="compositionally biased region" description="Basic and acidic residues" evidence="1">
    <location>
        <begin position="13"/>
        <end position="25"/>
    </location>
</feature>
<feature type="transmembrane region" description="Helical" evidence="2">
    <location>
        <begin position="241"/>
        <end position="264"/>
    </location>
</feature>
<organism evidence="4 5">
    <name type="scientific">Marasmius crinis-equi</name>
    <dbReference type="NCBI Taxonomy" id="585013"/>
    <lineage>
        <taxon>Eukaryota</taxon>
        <taxon>Fungi</taxon>
        <taxon>Dikarya</taxon>
        <taxon>Basidiomycota</taxon>
        <taxon>Agaricomycotina</taxon>
        <taxon>Agaricomycetes</taxon>
        <taxon>Agaricomycetidae</taxon>
        <taxon>Agaricales</taxon>
        <taxon>Marasmiineae</taxon>
        <taxon>Marasmiaceae</taxon>
        <taxon>Marasmius</taxon>
    </lineage>
</organism>
<reference evidence="4 5" key="1">
    <citation type="submission" date="2024-02" db="EMBL/GenBank/DDBJ databases">
        <title>A draft genome for the cacao thread blight pathogen Marasmius crinis-equi.</title>
        <authorList>
            <person name="Cohen S.P."/>
            <person name="Baruah I.K."/>
            <person name="Amoako-Attah I."/>
            <person name="Bukari Y."/>
            <person name="Meinhardt L.W."/>
            <person name="Bailey B.A."/>
        </authorList>
    </citation>
    <scope>NUCLEOTIDE SEQUENCE [LARGE SCALE GENOMIC DNA]</scope>
    <source>
        <strain evidence="4 5">GH-76</strain>
    </source>
</reference>
<keyword evidence="2" id="KW-1133">Transmembrane helix</keyword>
<feature type="region of interest" description="Disordered" evidence="1">
    <location>
        <begin position="793"/>
        <end position="884"/>
    </location>
</feature>
<dbReference type="Proteomes" id="UP001465976">
    <property type="component" value="Unassembled WGS sequence"/>
</dbReference>
<dbReference type="EMBL" id="JBAHYK010000984">
    <property type="protein sequence ID" value="KAL0570149.1"/>
    <property type="molecule type" value="Genomic_DNA"/>
</dbReference>
<gene>
    <name evidence="4" type="ORF">V5O48_011815</name>
</gene>
<comment type="caution">
    <text evidence="4">The sequence shown here is derived from an EMBL/GenBank/DDBJ whole genome shotgun (WGS) entry which is preliminary data.</text>
</comment>
<feature type="compositionally biased region" description="Polar residues" evidence="1">
    <location>
        <begin position="798"/>
        <end position="817"/>
    </location>
</feature>
<name>A0ABR3F4H3_9AGAR</name>
<feature type="region of interest" description="Disordered" evidence="1">
    <location>
        <begin position="1"/>
        <end position="63"/>
    </location>
</feature>
<evidence type="ECO:0000256" key="1">
    <source>
        <dbReference type="SAM" id="MobiDB-lite"/>
    </source>
</evidence>
<keyword evidence="2" id="KW-0812">Transmembrane</keyword>
<evidence type="ECO:0000259" key="3">
    <source>
        <dbReference type="Pfam" id="PF20153"/>
    </source>
</evidence>
<evidence type="ECO:0000313" key="4">
    <source>
        <dbReference type="EMBL" id="KAL0570149.1"/>
    </source>
</evidence>
<sequence length="884" mass="99813">MASPPILSHLKRRSDARDGGGRDLVEPATSAKAAEVPANNRLKQKCKDPCADSPPSPTAPKPLLEDSWKIVMKEVVDVDDEQFRSWKEDIDTLLVFAGLFSAVVTAFTIESYQWLSEDPQDTAVALLREISRQMKNESMMPVELFEASSSNIRINTFWFLSLIIALVDALFGLLCKQWLREHRRPIHTRTPQEALALHWLRRESLALWHIPTLVGALPMLLELALFLFFAGLLELLWSRHLVPFSIAMAVVAFAALFYIGTTILPSFEIIRQARQVTPELRNTRPGQSLLSPVNLIQSLPPMEFTCPYKSPQAWATFKAAQAISSTLHAISDGIVDFLMQKNILQPGWYHKNYFPAWHKKWVLDTTLNTLLDWPSVDLEVIQRSNAKLVPHFYELKAFRWLVKELQDTPSMIPHLQNTLETIPPHLVMPTVFDQWFFHPRRDWTAADIGTVLQPNLPSGGIEKHRTFYQTIWLRTHSSAQQSITFRRLLHYNHILINWRECGDYDTANFIDVSTKIWGELQRGFGSMVGLPFSFSTLDSILEDPSQEQFGLELFESCTEIFRHPQWCTRYYPLPHNLAQYIIATSTPHNRTYGSPAVNSSPFVRSQICLALVQQIHGNLLADKPIGSQEAYDWLEATDIVQYIHDLPRDHFPPLPGYFSVPLTRLEGLLGALPDEPSDSDFEFLFSYQKHWSNVEPNERASFIEILVKHINGLPALQDCGTDTSFITHPRGMEFIRFLDSRWDALHIELENQYASSCVEDKYTEPWMKALERARVANGLSPDEFDVMLKSVPGERTSDSPLDNTALQPIQGDDTSTGVRGGEGYDDGVVGRPDGSRDGEGVLSDKATEMEALAVSVEKSGGRDVGQTSQEGNDPVGGVGADNNV</sequence>
<dbReference type="InterPro" id="IPR045338">
    <property type="entry name" value="DUF6535"/>
</dbReference>
<feature type="transmembrane region" description="Helical" evidence="2">
    <location>
        <begin position="205"/>
        <end position="229"/>
    </location>
</feature>
<keyword evidence="2" id="KW-0472">Membrane</keyword>
<evidence type="ECO:0000313" key="5">
    <source>
        <dbReference type="Proteomes" id="UP001465976"/>
    </source>
</evidence>
<evidence type="ECO:0000256" key="2">
    <source>
        <dbReference type="SAM" id="Phobius"/>
    </source>
</evidence>
<dbReference type="Pfam" id="PF20153">
    <property type="entry name" value="DUF6535"/>
    <property type="match status" value="1"/>
</dbReference>
<proteinExistence type="predicted"/>